<keyword evidence="2" id="KW-0479">Metal-binding</keyword>
<sequence length="214" mass="24086">MTKRITKVYIDTPLVFNVIKRERLLWADSLKVLRAAERGEIKLVASTLLMAEVIGWRGDVEPAVRNDAIDRYLQNLIEWVELDLFVIREALMLGDRLRLRGPDASHLATAIRQKVDYFMSRDGAFPYATTVDGVSIVEPSIVWEPSFDDWEIDRQAEEEEERLQAAEVEERAAQVSGLVRGRDISSGRDLRESEQPGARNGTAKSNSVSSVGDA</sequence>
<keyword evidence="8" id="KW-1185">Reference proteome</keyword>
<feature type="compositionally biased region" description="Polar residues" evidence="5">
    <location>
        <begin position="202"/>
        <end position="214"/>
    </location>
</feature>
<feature type="domain" description="PIN" evidence="6">
    <location>
        <begin position="8"/>
        <end position="125"/>
    </location>
</feature>
<proteinExistence type="predicted"/>
<evidence type="ECO:0000256" key="3">
    <source>
        <dbReference type="ARBA" id="ARBA00022801"/>
    </source>
</evidence>
<evidence type="ECO:0000313" key="8">
    <source>
        <dbReference type="Proteomes" id="UP001501747"/>
    </source>
</evidence>
<keyword evidence="3" id="KW-0378">Hydrolase</keyword>
<reference evidence="8" key="1">
    <citation type="journal article" date="2019" name="Int. J. Syst. Evol. Microbiol.">
        <title>The Global Catalogue of Microorganisms (GCM) 10K type strain sequencing project: providing services to taxonomists for standard genome sequencing and annotation.</title>
        <authorList>
            <consortium name="The Broad Institute Genomics Platform"/>
            <consortium name="The Broad Institute Genome Sequencing Center for Infectious Disease"/>
            <person name="Wu L."/>
            <person name="Ma J."/>
        </authorList>
    </citation>
    <scope>NUCLEOTIDE SEQUENCE [LARGE SCALE GENOMIC DNA]</scope>
    <source>
        <strain evidence="8">JCM 17342</strain>
    </source>
</reference>
<comment type="caution">
    <text evidence="7">The sequence shown here is derived from an EMBL/GenBank/DDBJ whole genome shotgun (WGS) entry which is preliminary data.</text>
</comment>
<organism evidence="7 8">
    <name type="scientific">Allokutzneria multivorans</name>
    <dbReference type="NCBI Taxonomy" id="1142134"/>
    <lineage>
        <taxon>Bacteria</taxon>
        <taxon>Bacillati</taxon>
        <taxon>Actinomycetota</taxon>
        <taxon>Actinomycetes</taxon>
        <taxon>Pseudonocardiales</taxon>
        <taxon>Pseudonocardiaceae</taxon>
        <taxon>Allokutzneria</taxon>
    </lineage>
</organism>
<dbReference type="Proteomes" id="UP001501747">
    <property type="component" value="Unassembled WGS sequence"/>
</dbReference>
<evidence type="ECO:0000313" key="7">
    <source>
        <dbReference type="EMBL" id="GAA4024972.1"/>
    </source>
</evidence>
<dbReference type="SUPFAM" id="SSF88723">
    <property type="entry name" value="PIN domain-like"/>
    <property type="match status" value="1"/>
</dbReference>
<keyword evidence="1" id="KW-0540">Nuclease</keyword>
<evidence type="ECO:0000256" key="2">
    <source>
        <dbReference type="ARBA" id="ARBA00022723"/>
    </source>
</evidence>
<feature type="region of interest" description="Disordered" evidence="5">
    <location>
        <begin position="177"/>
        <end position="214"/>
    </location>
</feature>
<name>A0ABP7TE84_9PSEU</name>
<evidence type="ECO:0000256" key="1">
    <source>
        <dbReference type="ARBA" id="ARBA00022722"/>
    </source>
</evidence>
<dbReference type="InterPro" id="IPR029060">
    <property type="entry name" value="PIN-like_dom_sf"/>
</dbReference>
<dbReference type="RefSeq" id="WP_344881205.1">
    <property type="nucleotide sequence ID" value="NZ_BAABAL010000019.1"/>
</dbReference>
<evidence type="ECO:0000259" key="6">
    <source>
        <dbReference type="Pfam" id="PF01850"/>
    </source>
</evidence>
<keyword evidence="4" id="KW-0460">Magnesium</keyword>
<accession>A0ABP7TE84</accession>
<dbReference type="EMBL" id="BAABAL010000019">
    <property type="protein sequence ID" value="GAA4024972.1"/>
    <property type="molecule type" value="Genomic_DNA"/>
</dbReference>
<gene>
    <name evidence="7" type="ORF">GCM10022247_56780</name>
</gene>
<protein>
    <recommendedName>
        <fullName evidence="6">PIN domain-containing protein</fullName>
    </recommendedName>
</protein>
<feature type="compositionally biased region" description="Basic and acidic residues" evidence="5">
    <location>
        <begin position="180"/>
        <end position="194"/>
    </location>
</feature>
<evidence type="ECO:0000256" key="5">
    <source>
        <dbReference type="SAM" id="MobiDB-lite"/>
    </source>
</evidence>
<dbReference type="Gene3D" id="3.40.50.1010">
    <property type="entry name" value="5'-nuclease"/>
    <property type="match status" value="1"/>
</dbReference>
<evidence type="ECO:0000256" key="4">
    <source>
        <dbReference type="ARBA" id="ARBA00022842"/>
    </source>
</evidence>
<dbReference type="Pfam" id="PF01850">
    <property type="entry name" value="PIN"/>
    <property type="match status" value="1"/>
</dbReference>
<dbReference type="InterPro" id="IPR002716">
    <property type="entry name" value="PIN_dom"/>
</dbReference>